<dbReference type="Proteomes" id="UP000639772">
    <property type="component" value="Chromosome 10"/>
</dbReference>
<proteinExistence type="predicted"/>
<dbReference type="EMBL" id="JADCNM010000010">
    <property type="protein sequence ID" value="KAG0465986.1"/>
    <property type="molecule type" value="Genomic_DNA"/>
</dbReference>
<dbReference type="AlphaFoldDB" id="A0A835UNL0"/>
<protein>
    <submittedName>
        <fullName evidence="1">Uncharacterized protein</fullName>
    </submittedName>
</protein>
<gene>
    <name evidence="1" type="ORF">HPP92_020150</name>
</gene>
<sequence>MRNYKRRRGIVFLNAFDLQDSSFGDCSPSLDRETNNNEVPFLVLGQGRLQPNIESKSSFMEAMQWNDLMKKFIP</sequence>
<organism evidence="1 2">
    <name type="scientific">Vanilla planifolia</name>
    <name type="common">Vanilla</name>
    <dbReference type="NCBI Taxonomy" id="51239"/>
    <lineage>
        <taxon>Eukaryota</taxon>
        <taxon>Viridiplantae</taxon>
        <taxon>Streptophyta</taxon>
        <taxon>Embryophyta</taxon>
        <taxon>Tracheophyta</taxon>
        <taxon>Spermatophyta</taxon>
        <taxon>Magnoliopsida</taxon>
        <taxon>Liliopsida</taxon>
        <taxon>Asparagales</taxon>
        <taxon>Orchidaceae</taxon>
        <taxon>Vanilloideae</taxon>
        <taxon>Vanilleae</taxon>
        <taxon>Vanilla</taxon>
    </lineage>
</organism>
<name>A0A835UNL0_VANPL</name>
<comment type="caution">
    <text evidence="1">The sequence shown here is derived from an EMBL/GenBank/DDBJ whole genome shotgun (WGS) entry which is preliminary data.</text>
</comment>
<evidence type="ECO:0000313" key="2">
    <source>
        <dbReference type="Proteomes" id="UP000639772"/>
    </source>
</evidence>
<evidence type="ECO:0000313" key="1">
    <source>
        <dbReference type="EMBL" id="KAG0465986.1"/>
    </source>
</evidence>
<accession>A0A835UNL0</accession>
<reference evidence="1 2" key="1">
    <citation type="journal article" date="2020" name="Nat. Food">
        <title>A phased Vanilla planifolia genome enables genetic improvement of flavour and production.</title>
        <authorList>
            <person name="Hasing T."/>
            <person name="Tang H."/>
            <person name="Brym M."/>
            <person name="Khazi F."/>
            <person name="Huang T."/>
            <person name="Chambers A.H."/>
        </authorList>
    </citation>
    <scope>NUCLEOTIDE SEQUENCE [LARGE SCALE GENOMIC DNA]</scope>
    <source>
        <tissue evidence="1">Leaf</tissue>
    </source>
</reference>